<keyword evidence="2" id="KW-1185">Reference proteome</keyword>
<gene>
    <name evidence="1" type="ORF">OOT00_11190</name>
</gene>
<dbReference type="Pfam" id="PF03692">
    <property type="entry name" value="CxxCxxCC"/>
    <property type="match status" value="1"/>
</dbReference>
<dbReference type="InterPro" id="IPR005358">
    <property type="entry name" value="Puta_zinc/iron-chelating_dom"/>
</dbReference>
<accession>A0ABT3NAR7</accession>
<dbReference type="Proteomes" id="UP001209681">
    <property type="component" value="Unassembled WGS sequence"/>
</dbReference>
<evidence type="ECO:0000313" key="1">
    <source>
        <dbReference type="EMBL" id="MCW7754549.1"/>
    </source>
</evidence>
<evidence type="ECO:0000313" key="2">
    <source>
        <dbReference type="Proteomes" id="UP001209681"/>
    </source>
</evidence>
<proteinExistence type="predicted"/>
<protein>
    <submittedName>
        <fullName evidence="1">YkgJ family cysteine cluster protein</fullName>
    </submittedName>
</protein>
<organism evidence="1 2">
    <name type="scientific">Desulfobotulus pelophilus</name>
    <dbReference type="NCBI Taxonomy" id="2823377"/>
    <lineage>
        <taxon>Bacteria</taxon>
        <taxon>Pseudomonadati</taxon>
        <taxon>Thermodesulfobacteriota</taxon>
        <taxon>Desulfobacteria</taxon>
        <taxon>Desulfobacterales</taxon>
        <taxon>Desulfobacteraceae</taxon>
        <taxon>Desulfobotulus</taxon>
    </lineage>
</organism>
<dbReference type="EMBL" id="JAPFPW010000012">
    <property type="protein sequence ID" value="MCW7754549.1"/>
    <property type="molecule type" value="Genomic_DNA"/>
</dbReference>
<comment type="caution">
    <text evidence="1">The sequence shown here is derived from an EMBL/GenBank/DDBJ whole genome shotgun (WGS) entry which is preliminary data.</text>
</comment>
<dbReference type="RefSeq" id="WP_265425463.1">
    <property type="nucleotide sequence ID" value="NZ_JAPFPW010000012.1"/>
</dbReference>
<sequence length="193" mass="21749">MEVFFDQVAAIYEGLAQNMDPFMQAALCRPGCSLCCSGPGRIDISTLEGLKILQHINSLPSGIRQKMWKSVARDCRNREQEKKTCCPFLRKNHTCAIYEIRPLVCRRLYSLEPCKSRGAVLHKEAVALGAEARDALQRLDINGYSGHISYILHLLEEPGFRSFYAAGGFDPSLVMVYGRKHKLVIHRSLHGKK</sequence>
<reference evidence="1 2" key="1">
    <citation type="submission" date="2022-11" db="EMBL/GenBank/DDBJ databases">
        <title>Desulfobotulus tamanensis H1 sp. nov. - anaerobic, alkaliphilic, sulphate reducing bacterium isolated from terrestrial mud volcano.</title>
        <authorList>
            <person name="Frolova A."/>
            <person name="Merkel A.Y."/>
            <person name="Slobodkin A.I."/>
        </authorList>
    </citation>
    <scope>NUCLEOTIDE SEQUENCE [LARGE SCALE GENOMIC DNA]</scope>
    <source>
        <strain evidence="1 2">H1</strain>
    </source>
</reference>
<name>A0ABT3NAR7_9BACT</name>